<protein>
    <recommendedName>
        <fullName evidence="3">SH3 domain-containing protein</fullName>
    </recommendedName>
</protein>
<dbReference type="Gramene" id="OB09G20480.1">
    <property type="protein sequence ID" value="OB09G20480.1"/>
    <property type="gene ID" value="OB09G20480"/>
</dbReference>
<dbReference type="EnsemblPlants" id="OB09G20480.1">
    <property type="protein sequence ID" value="OB09G20480.1"/>
    <property type="gene ID" value="OB09G20480"/>
</dbReference>
<evidence type="ECO:0008006" key="3">
    <source>
        <dbReference type="Google" id="ProtNLM"/>
    </source>
</evidence>
<proteinExistence type="predicted"/>
<evidence type="ECO:0000313" key="1">
    <source>
        <dbReference type="EnsemblPlants" id="OB09G20480.1"/>
    </source>
</evidence>
<accession>J3MYG9</accession>
<evidence type="ECO:0000313" key="2">
    <source>
        <dbReference type="Proteomes" id="UP000006038"/>
    </source>
</evidence>
<reference evidence="1" key="1">
    <citation type="journal article" date="2013" name="Nat. Commun.">
        <title>Whole-genome sequencing of Oryza brachyantha reveals mechanisms underlying Oryza genome evolution.</title>
        <authorList>
            <person name="Chen J."/>
            <person name="Huang Q."/>
            <person name="Gao D."/>
            <person name="Wang J."/>
            <person name="Lang Y."/>
            <person name="Liu T."/>
            <person name="Li B."/>
            <person name="Bai Z."/>
            <person name="Luis Goicoechea J."/>
            <person name="Liang C."/>
            <person name="Chen C."/>
            <person name="Zhang W."/>
            <person name="Sun S."/>
            <person name="Liao Y."/>
            <person name="Zhang X."/>
            <person name="Yang L."/>
            <person name="Song C."/>
            <person name="Wang M."/>
            <person name="Shi J."/>
            <person name="Liu G."/>
            <person name="Liu J."/>
            <person name="Zhou H."/>
            <person name="Zhou W."/>
            <person name="Yu Q."/>
            <person name="An N."/>
            <person name="Chen Y."/>
            <person name="Cai Q."/>
            <person name="Wang B."/>
            <person name="Liu B."/>
            <person name="Min J."/>
            <person name="Huang Y."/>
            <person name="Wu H."/>
            <person name="Li Z."/>
            <person name="Zhang Y."/>
            <person name="Yin Y."/>
            <person name="Song W."/>
            <person name="Jiang J."/>
            <person name="Jackson S.A."/>
            <person name="Wing R.A."/>
            <person name="Wang J."/>
            <person name="Chen M."/>
        </authorList>
    </citation>
    <scope>NUCLEOTIDE SEQUENCE [LARGE SCALE GENOMIC DNA]</scope>
    <source>
        <strain evidence="1">cv. IRGC 101232</strain>
    </source>
</reference>
<dbReference type="Proteomes" id="UP000006038">
    <property type="component" value="Chromosome 9"/>
</dbReference>
<reference evidence="1" key="2">
    <citation type="submission" date="2013-04" db="UniProtKB">
        <authorList>
            <consortium name="EnsemblPlants"/>
        </authorList>
    </citation>
    <scope>IDENTIFICATION</scope>
</reference>
<organism evidence="1">
    <name type="scientific">Oryza brachyantha</name>
    <name type="common">malo sina</name>
    <dbReference type="NCBI Taxonomy" id="4533"/>
    <lineage>
        <taxon>Eukaryota</taxon>
        <taxon>Viridiplantae</taxon>
        <taxon>Streptophyta</taxon>
        <taxon>Embryophyta</taxon>
        <taxon>Tracheophyta</taxon>
        <taxon>Spermatophyta</taxon>
        <taxon>Magnoliopsida</taxon>
        <taxon>Liliopsida</taxon>
        <taxon>Poales</taxon>
        <taxon>Poaceae</taxon>
        <taxon>BOP clade</taxon>
        <taxon>Oryzoideae</taxon>
        <taxon>Oryzeae</taxon>
        <taxon>Oryzinae</taxon>
        <taxon>Oryza</taxon>
    </lineage>
</organism>
<dbReference type="HOGENOM" id="CLU_2487015_0_0_1"/>
<name>J3MYG9_ORYBR</name>
<sequence>MWVCSAYKYIHTRWSEFFVKRNRRTPMKVSNPGEASERRNCRLSPSELQFKKGDEVTTVGVDKNKTFNWMSGCKVRILCEQIILYIK</sequence>
<keyword evidence="2" id="KW-1185">Reference proteome</keyword>
<dbReference type="AlphaFoldDB" id="J3MYG9"/>